<dbReference type="Gene3D" id="1.10.443.10">
    <property type="entry name" value="Intergrase catalytic core"/>
    <property type="match status" value="1"/>
</dbReference>
<gene>
    <name evidence="2" type="ORF">DF015_33145</name>
</gene>
<dbReference type="GO" id="GO:0006310">
    <property type="term" value="P:DNA recombination"/>
    <property type="evidence" value="ECO:0007669"/>
    <property type="project" value="InterPro"/>
</dbReference>
<protein>
    <submittedName>
        <fullName evidence="2">Site-specific integrase</fullName>
    </submittedName>
</protein>
<reference evidence="2 3" key="1">
    <citation type="submission" date="2018-08" db="EMBL/GenBank/DDBJ databases">
        <title>Comparative analysis of Burkholderia isolates from Puerto Rico.</title>
        <authorList>
            <person name="Hall C."/>
            <person name="Sahl J."/>
            <person name="Wagner D."/>
        </authorList>
    </citation>
    <scope>NUCLEOTIDE SEQUENCE [LARGE SCALE GENOMIC DNA]</scope>
    <source>
        <strain evidence="2 3">Bp8964</strain>
    </source>
</reference>
<dbReference type="EMBL" id="QTNY01000036">
    <property type="protein sequence ID" value="RQP68846.1"/>
    <property type="molecule type" value="Genomic_DNA"/>
</dbReference>
<sequence>MLCDGAELDERIRTAISRLKPLLYAKYGAGYDKGRFSLSSPLKHGRNLAEVLDRLIPMDGTQQLLGHEFVNALMTSANTNAQREGFNKTFGALARFFPGFASLNSSFGIRLKGILKLLLVAVWAEKAILLPFSFTLGGGALVEHASIIDGLVPEIFQFFRRYKDGGSARPEGAQSLSKDSPVTLYKYAPRVILASTYSAAADVDLAELAEFLVAMRKQGNATHLPVLLMATELLTFYPDQARYSKRDLESLSIWTNSPVYQRSVDIRSFMRDRERAERMRAPATSPAKRDRSARTPGASSRAGMLSVAATIEGHEALVSYYKSLQGVRRDGLQWLTGHAPYPGREHVELGALSGRWVDAFSTYMTYRKVVQDFDATEGNYRAFNYLCDYLFLYLPWWRELNPDAGINVPLAPNELKRGIFIQRTELSANGKPAGVDKLPMTFPDLLAVRQHSADARYGTLNNLIQFLEWVEVAFEDDERIGGRGYRSPLKRIDLPRVKRRTKTNKVPFSRKVYPHLLFYAYALEAFGQYLQQVAIGNPPWFGPRVRKEQKFLATSAGEAGERWASTFGHAAEQEIYPENFGYVPFICYRGKNYPITRVPNVYQWAERPIDGSRLGGQPETVKCWMPHLGTLRMLIAAIETGLRLQSLQWLDARTWDSENAKSGVPQSLEFNLTQYGLGGFALPLVVAVDKTKDDTWVTQIVFRLRNCLAREQNFRNAIAEPDMDLAVDYEGIADSRFGKILPLFRATKSPAPPNDTTYSNYWAALLWGFEQFYNTQVSRDGFTQFVYMAKTEMEPVPDYANVDFFDLRAIHTPHSCRATYATNRTGWLETSDVAMQLGHNSSVVTAHYTVSTPEIMAEKLAYADRMLLADVYVGVVRADKPESALRQGFQLDRDTTIREFMFAPAVAIWSIDDLSKANVGLEALRNSPISQIVFRETHICPVGEVCPSEVVEKLGATKRCGMCPLSMKCVDHLPAIAAKINQLKMTVRVDIRRAEALDARGEPEAIVDALYEAAESDANEIVGWQLSHDILLQMRRRQLASTAYHVQAPEVVQKHLDLVTTNRNLSEFLLQRIVDADAYPSLADPEIQRIADRFHRHLMGAPAPNANDDSVASLAGLIKTQLAPRGLTLTDLANHIDRAEQYAATLPVLFEKPLAQLEQTKVEC</sequence>
<comment type="caution">
    <text evidence="2">The sequence shown here is derived from an EMBL/GenBank/DDBJ whole genome shotgun (WGS) entry which is preliminary data.</text>
</comment>
<dbReference type="AlphaFoldDB" id="A0AB74CX95"/>
<dbReference type="InterPro" id="IPR013762">
    <property type="entry name" value="Integrase-like_cat_sf"/>
</dbReference>
<evidence type="ECO:0000256" key="1">
    <source>
        <dbReference type="SAM" id="MobiDB-lite"/>
    </source>
</evidence>
<organism evidence="2 3">
    <name type="scientific">Burkholderia ubonensis</name>
    <dbReference type="NCBI Taxonomy" id="101571"/>
    <lineage>
        <taxon>Bacteria</taxon>
        <taxon>Pseudomonadati</taxon>
        <taxon>Pseudomonadota</taxon>
        <taxon>Betaproteobacteria</taxon>
        <taxon>Burkholderiales</taxon>
        <taxon>Burkholderiaceae</taxon>
        <taxon>Burkholderia</taxon>
        <taxon>Burkholderia cepacia complex</taxon>
    </lineage>
</organism>
<dbReference type="GO" id="GO:0015074">
    <property type="term" value="P:DNA integration"/>
    <property type="evidence" value="ECO:0007669"/>
    <property type="project" value="InterPro"/>
</dbReference>
<accession>A0AB74CX95</accession>
<dbReference type="GO" id="GO:0003677">
    <property type="term" value="F:DNA binding"/>
    <property type="evidence" value="ECO:0007669"/>
    <property type="project" value="InterPro"/>
</dbReference>
<evidence type="ECO:0000313" key="2">
    <source>
        <dbReference type="EMBL" id="RQP68846.1"/>
    </source>
</evidence>
<dbReference type="Proteomes" id="UP000273734">
    <property type="component" value="Unassembled WGS sequence"/>
</dbReference>
<evidence type="ECO:0000313" key="3">
    <source>
        <dbReference type="Proteomes" id="UP000273734"/>
    </source>
</evidence>
<proteinExistence type="predicted"/>
<feature type="region of interest" description="Disordered" evidence="1">
    <location>
        <begin position="277"/>
        <end position="301"/>
    </location>
</feature>
<name>A0AB74CX95_9BURK</name>